<dbReference type="OrthoDB" id="108782at2"/>
<reference evidence="2 3" key="1">
    <citation type="journal article" date="2013" name="Appl. Microbiol. Biotechnol.">
        <title>Glycerol assimilation and production of 1,3-propanediol by Citrobacter amalonaticus Y19.</title>
        <authorList>
            <person name="Ainala S.K."/>
            <person name="Ashok S."/>
            <person name="Ko Y."/>
            <person name="Park S."/>
        </authorList>
    </citation>
    <scope>NUCLEOTIDE SEQUENCE [LARGE SCALE GENOMIC DNA]</scope>
    <source>
        <strain evidence="2 3">Y19</strain>
    </source>
</reference>
<dbReference type="RefSeq" id="WP_046475547.1">
    <property type="nucleotide sequence ID" value="NZ_CP011132.1"/>
</dbReference>
<gene>
    <name evidence="2" type="ORF">F384_00590</name>
</gene>
<dbReference type="PATRIC" id="fig|1261127.3.peg.123"/>
<evidence type="ECO:0000256" key="1">
    <source>
        <dbReference type="SAM" id="SignalP"/>
    </source>
</evidence>
<feature type="signal peptide" evidence="1">
    <location>
        <begin position="1"/>
        <end position="19"/>
    </location>
</feature>
<organism evidence="2 3">
    <name type="scientific">Citrobacter amalonaticus Y19</name>
    <dbReference type="NCBI Taxonomy" id="1261127"/>
    <lineage>
        <taxon>Bacteria</taxon>
        <taxon>Pseudomonadati</taxon>
        <taxon>Pseudomonadota</taxon>
        <taxon>Gammaproteobacteria</taxon>
        <taxon>Enterobacterales</taxon>
        <taxon>Enterobacteriaceae</taxon>
        <taxon>Citrobacter</taxon>
    </lineage>
</organism>
<dbReference type="AlphaFoldDB" id="A0A0F6TSG6"/>
<dbReference type="Pfam" id="PF11453">
    <property type="entry name" value="DUF2950"/>
    <property type="match status" value="1"/>
</dbReference>
<evidence type="ECO:0000313" key="2">
    <source>
        <dbReference type="EMBL" id="AKE57747.1"/>
    </source>
</evidence>
<accession>A0A0F6TSG6</accession>
<evidence type="ECO:0000313" key="3">
    <source>
        <dbReference type="Proteomes" id="UP000034085"/>
    </source>
</evidence>
<dbReference type="InterPro" id="IPR021556">
    <property type="entry name" value="DUF2950"/>
</dbReference>
<protein>
    <recommendedName>
        <fullName evidence="4">Periplasmic protein</fullName>
    </recommendedName>
</protein>
<proteinExistence type="predicted"/>
<dbReference type="HOGENOM" id="CLU_078227_0_0_6"/>
<feature type="chain" id="PRO_5002510413" description="Periplasmic protein" evidence="1">
    <location>
        <begin position="20"/>
        <end position="263"/>
    </location>
</feature>
<sequence length="263" mass="29320">MKKILLSTLLLSLPLMSYAQQMFATPDDAANAFSRAIAGNNDAQLTALLGDNWRQFLPPEGADPEAVARFNRDWKVSHQIVQQGNVAHLNVGQENWQLPIPIVKASKGWHFDMSAAQDEILTRTVGRNELSAIQAMRAYVDAQYDYWQRKQAFATRIISHSGQQDGLYWPVKPGETPSPLGPAFSPDSPGEGYHGYYFHIIASDNEKGFALLAWPVSWGETGVMSFMVSQDDRVYQADLGEDSGLKAIAIEKFTPHEPWKPVE</sequence>
<name>A0A0F6TSG6_CITAM</name>
<evidence type="ECO:0008006" key="4">
    <source>
        <dbReference type="Google" id="ProtNLM"/>
    </source>
</evidence>
<dbReference type="KEGG" id="cama:F384_00590"/>
<keyword evidence="1" id="KW-0732">Signal</keyword>
<dbReference type="EMBL" id="CP011132">
    <property type="protein sequence ID" value="AKE57747.1"/>
    <property type="molecule type" value="Genomic_DNA"/>
</dbReference>
<dbReference type="Proteomes" id="UP000034085">
    <property type="component" value="Chromosome"/>
</dbReference>